<evidence type="ECO:0000313" key="3">
    <source>
        <dbReference type="EMBL" id="KUO42437.1"/>
    </source>
</evidence>
<accession>A0A147K125</accession>
<proteinExistence type="predicted"/>
<reference evidence="3 4" key="1">
    <citation type="journal article" date="2016" name="Nat. Microbiol.">
        <title>Genomic inference of the metabolism of cosmopolitan subsurface Archaea, Hadesarchaea.</title>
        <authorList>
            <person name="Baker B.J."/>
            <person name="Saw J.H."/>
            <person name="Lind A.E."/>
            <person name="Lazar C.S."/>
            <person name="Hinrichs K.-U."/>
            <person name="Teske A.P."/>
            <person name="Ettema T.J."/>
        </authorList>
    </citation>
    <scope>NUCLEOTIDE SEQUENCE [LARGE SCALE GENOMIC DNA]</scope>
</reference>
<dbReference type="STRING" id="1776334.APZ16_02830"/>
<sequence>MVERAPAQTVKVKDLTPQSRRVNLLVKVMSVGEPKEIPSRFGGEPKKVAEACVGDETGTVLLSLWQEQIGSVSEGDVLSIENGYVSLVQGHMRLNIGKYGKMTKSDQEIKNVNTEVDLSATEYQQERRPFRPRFGGGYQSRGRYSGSRRR</sequence>
<organism evidence="3 4">
    <name type="scientific">Hadarchaeum yellowstonense</name>
    <dbReference type="NCBI Taxonomy" id="1776334"/>
    <lineage>
        <taxon>Archaea</taxon>
        <taxon>Methanobacteriati</taxon>
        <taxon>Candidatus Hadarchaeota</taxon>
        <taxon>Candidatus Hadarchaeia</taxon>
        <taxon>Candidatus Hadarchaeales</taxon>
        <taxon>Candidatus Hadarchaeaceae</taxon>
        <taxon>Candidatus Hadarchaeum</taxon>
    </lineage>
</organism>
<dbReference type="PANTHER" id="PTHR31472:SF5">
    <property type="entry name" value="OS05G0244600 PROTEIN"/>
    <property type="match status" value="1"/>
</dbReference>
<feature type="region of interest" description="Disordered" evidence="1">
    <location>
        <begin position="120"/>
        <end position="150"/>
    </location>
</feature>
<feature type="domain" description="Single-stranded DNA binding protein Ssb-like OB fold" evidence="2">
    <location>
        <begin position="15"/>
        <end position="103"/>
    </location>
</feature>
<evidence type="ECO:0000259" key="2">
    <source>
        <dbReference type="Pfam" id="PF21473"/>
    </source>
</evidence>
<dbReference type="InterPro" id="IPR012340">
    <property type="entry name" value="NA-bd_OB-fold"/>
</dbReference>
<dbReference type="Proteomes" id="UP000074294">
    <property type="component" value="Unassembled WGS sequence"/>
</dbReference>
<evidence type="ECO:0000313" key="4">
    <source>
        <dbReference type="Proteomes" id="UP000074294"/>
    </source>
</evidence>
<dbReference type="EMBL" id="LQMQ01000007">
    <property type="protein sequence ID" value="KUO42437.1"/>
    <property type="molecule type" value="Genomic_DNA"/>
</dbReference>
<evidence type="ECO:0000256" key="1">
    <source>
        <dbReference type="SAM" id="MobiDB-lite"/>
    </source>
</evidence>
<comment type="caution">
    <text evidence="3">The sequence shown here is derived from an EMBL/GenBank/DDBJ whole genome shotgun (WGS) entry which is preliminary data.</text>
</comment>
<name>A0A147K125_HADYE</name>
<dbReference type="Gene3D" id="2.40.50.140">
    <property type="entry name" value="Nucleic acid-binding proteins"/>
    <property type="match status" value="1"/>
</dbReference>
<dbReference type="CDD" id="cd04491">
    <property type="entry name" value="SoSSB_OBF"/>
    <property type="match status" value="1"/>
</dbReference>
<dbReference type="Pfam" id="PF21473">
    <property type="entry name" value="OB_Ssb-like"/>
    <property type="match status" value="1"/>
</dbReference>
<dbReference type="SUPFAM" id="SSF50249">
    <property type="entry name" value="Nucleic acid-binding proteins"/>
    <property type="match status" value="1"/>
</dbReference>
<feature type="compositionally biased region" description="Low complexity" evidence="1">
    <location>
        <begin position="140"/>
        <end position="150"/>
    </location>
</feature>
<protein>
    <recommendedName>
        <fullName evidence="2">Single-stranded DNA binding protein Ssb-like OB fold domain-containing protein</fullName>
    </recommendedName>
</protein>
<gene>
    <name evidence="3" type="ORF">APZ16_02830</name>
</gene>
<dbReference type="PANTHER" id="PTHR31472">
    <property type="entry name" value="OS05G0244600 PROTEIN"/>
    <property type="match status" value="1"/>
</dbReference>
<dbReference type="AlphaFoldDB" id="A0A147K125"/>
<dbReference type="InterPro" id="IPR048970">
    <property type="entry name" value="OB_Ssb-like"/>
</dbReference>